<sequence>MALRWFLHSACHVLGYQHEPDDMQYFKNMAGEQSGGATQSSKVPSNGEMTVVKAKIHLGSGFQMPLHYPRYTKADYEKMEDWKVDMLLREYGLSLEGNLSLDEKRAYAMGTFLWPHQY</sequence>
<feature type="domain" description="DUF7722" evidence="1">
    <location>
        <begin position="68"/>
        <end position="115"/>
    </location>
</feature>
<proteinExistence type="predicted"/>
<accession>A0ABR0PQ27</accession>
<gene>
    <name evidence="2" type="ORF">PVK06_021274</name>
</gene>
<evidence type="ECO:0000259" key="1">
    <source>
        <dbReference type="Pfam" id="PF24847"/>
    </source>
</evidence>
<dbReference type="PANTHER" id="PTHR33513">
    <property type="entry name" value="OS06G0523300 PROTEIN"/>
    <property type="match status" value="1"/>
</dbReference>
<dbReference type="InterPro" id="IPR056139">
    <property type="entry name" value="DUF7722"/>
</dbReference>
<dbReference type="PANTHER" id="PTHR33513:SF2">
    <property type="match status" value="1"/>
</dbReference>
<dbReference type="EMBL" id="JARKNE010000006">
    <property type="protein sequence ID" value="KAK5826356.1"/>
    <property type="molecule type" value="Genomic_DNA"/>
</dbReference>
<reference evidence="2 3" key="1">
    <citation type="submission" date="2023-03" db="EMBL/GenBank/DDBJ databases">
        <title>WGS of Gossypium arboreum.</title>
        <authorList>
            <person name="Yu D."/>
        </authorList>
    </citation>
    <scope>NUCLEOTIDE SEQUENCE [LARGE SCALE GENOMIC DNA]</scope>
    <source>
        <tissue evidence="2">Leaf</tissue>
    </source>
</reference>
<organism evidence="2 3">
    <name type="scientific">Gossypium arboreum</name>
    <name type="common">Tree cotton</name>
    <name type="synonym">Gossypium nanking</name>
    <dbReference type="NCBI Taxonomy" id="29729"/>
    <lineage>
        <taxon>Eukaryota</taxon>
        <taxon>Viridiplantae</taxon>
        <taxon>Streptophyta</taxon>
        <taxon>Embryophyta</taxon>
        <taxon>Tracheophyta</taxon>
        <taxon>Spermatophyta</taxon>
        <taxon>Magnoliopsida</taxon>
        <taxon>eudicotyledons</taxon>
        <taxon>Gunneridae</taxon>
        <taxon>Pentapetalae</taxon>
        <taxon>rosids</taxon>
        <taxon>malvids</taxon>
        <taxon>Malvales</taxon>
        <taxon>Malvaceae</taxon>
        <taxon>Malvoideae</taxon>
        <taxon>Gossypium</taxon>
    </lineage>
</organism>
<name>A0ABR0PQ27_GOSAR</name>
<dbReference type="Proteomes" id="UP001358586">
    <property type="component" value="Chromosome 6"/>
</dbReference>
<evidence type="ECO:0000313" key="2">
    <source>
        <dbReference type="EMBL" id="KAK5826356.1"/>
    </source>
</evidence>
<protein>
    <recommendedName>
        <fullName evidence="1">DUF7722 domain-containing protein</fullName>
    </recommendedName>
</protein>
<dbReference type="Pfam" id="PF24847">
    <property type="entry name" value="DUF7722"/>
    <property type="match status" value="1"/>
</dbReference>
<keyword evidence="3" id="KW-1185">Reference proteome</keyword>
<comment type="caution">
    <text evidence="2">The sequence shown here is derived from an EMBL/GenBank/DDBJ whole genome shotgun (WGS) entry which is preliminary data.</text>
</comment>
<evidence type="ECO:0000313" key="3">
    <source>
        <dbReference type="Proteomes" id="UP001358586"/>
    </source>
</evidence>